<comment type="caution">
    <text evidence="1">Lacks conserved residue(s) required for the propagation of feature annotation.</text>
</comment>
<feature type="binding site" evidence="1">
    <location>
        <position position="278"/>
    </location>
    <ligand>
        <name>substrate</name>
    </ligand>
</feature>
<dbReference type="Pfam" id="PF00586">
    <property type="entry name" value="AIRS"/>
    <property type="match status" value="1"/>
</dbReference>
<keyword evidence="4" id="KW-1185">Reference proteome</keyword>
<keyword evidence="1" id="KW-0067">ATP-binding</keyword>
<accession>A0ABT2FXD2</accession>
<evidence type="ECO:0000313" key="4">
    <source>
        <dbReference type="Proteomes" id="UP001205965"/>
    </source>
</evidence>
<dbReference type="PANTHER" id="PTHR30270">
    <property type="entry name" value="THIAMINE-MONOPHOSPHATE KINASE"/>
    <property type="match status" value="1"/>
</dbReference>
<feature type="binding site" evidence="1">
    <location>
        <position position="84"/>
    </location>
    <ligand>
        <name>Mg(2+)</name>
        <dbReference type="ChEBI" id="CHEBI:18420"/>
        <label>4</label>
    </ligand>
</feature>
<keyword evidence="1 3" id="KW-0418">Kinase</keyword>
<keyword evidence="1" id="KW-0547">Nucleotide-binding</keyword>
<dbReference type="HAMAP" id="MF_02128">
    <property type="entry name" value="TMP_kinase"/>
    <property type="match status" value="1"/>
</dbReference>
<dbReference type="NCBIfam" id="NF004351">
    <property type="entry name" value="PRK05731.1-4"/>
    <property type="match status" value="1"/>
</dbReference>
<dbReference type="Gene3D" id="3.90.650.10">
    <property type="entry name" value="PurM-like C-terminal domain"/>
    <property type="match status" value="1"/>
</dbReference>
<feature type="binding site" evidence="1">
    <location>
        <position position="37"/>
    </location>
    <ligand>
        <name>Mg(2+)</name>
        <dbReference type="ChEBI" id="CHEBI:18420"/>
        <label>3</label>
    </ligand>
</feature>
<feature type="binding site" evidence="1">
    <location>
        <position position="132"/>
    </location>
    <ligand>
        <name>Mg(2+)</name>
        <dbReference type="ChEBI" id="CHEBI:18420"/>
        <label>1</label>
    </ligand>
</feature>
<feature type="binding site" evidence="1">
    <location>
        <position position="54"/>
    </location>
    <ligand>
        <name>Mg(2+)</name>
        <dbReference type="ChEBI" id="CHEBI:18420"/>
        <label>1</label>
    </ligand>
</feature>
<reference evidence="3 4" key="1">
    <citation type="submission" date="2022-08" db="EMBL/GenBank/DDBJ databases">
        <title>YIM 101645 draft genome.</title>
        <authorList>
            <person name="Chen X."/>
        </authorList>
    </citation>
    <scope>NUCLEOTIDE SEQUENCE [LARGE SCALE GENOMIC DNA]</scope>
    <source>
        <strain evidence="3 4">YIM 101645</strain>
    </source>
</reference>
<dbReference type="Proteomes" id="UP001205965">
    <property type="component" value="Unassembled WGS sequence"/>
</dbReference>
<feature type="binding site" evidence="1">
    <location>
        <position position="53"/>
    </location>
    <ligand>
        <name>Mg(2+)</name>
        <dbReference type="ChEBI" id="CHEBI:18420"/>
        <label>4</label>
    </ligand>
</feature>
<dbReference type="InterPro" id="IPR016188">
    <property type="entry name" value="PurM-like_N"/>
</dbReference>
<feature type="binding site" evidence="1">
    <location>
        <begin position="131"/>
        <end position="132"/>
    </location>
    <ligand>
        <name>ATP</name>
        <dbReference type="ChEBI" id="CHEBI:30616"/>
    </ligand>
</feature>
<feature type="binding site" evidence="1">
    <location>
        <position position="228"/>
    </location>
    <ligand>
        <name>Mg(2+)</name>
        <dbReference type="ChEBI" id="CHEBI:18420"/>
        <label>5</label>
    </ligand>
</feature>
<evidence type="ECO:0000256" key="1">
    <source>
        <dbReference type="HAMAP-Rule" id="MF_02128"/>
    </source>
</evidence>
<organism evidence="3 4">
    <name type="scientific">Corynebacterium lemuris</name>
    <dbReference type="NCBI Taxonomy" id="1859292"/>
    <lineage>
        <taxon>Bacteria</taxon>
        <taxon>Bacillati</taxon>
        <taxon>Actinomycetota</taxon>
        <taxon>Actinomycetes</taxon>
        <taxon>Mycobacteriales</taxon>
        <taxon>Corynebacteriaceae</taxon>
        <taxon>Corynebacterium</taxon>
    </lineage>
</organism>
<feature type="binding site" evidence="1">
    <location>
        <position position="84"/>
    </location>
    <ligand>
        <name>Mg(2+)</name>
        <dbReference type="ChEBI" id="CHEBI:18420"/>
        <label>2</label>
    </ligand>
</feature>
<dbReference type="PANTHER" id="PTHR30270:SF0">
    <property type="entry name" value="THIAMINE-MONOPHOSPHATE KINASE"/>
    <property type="match status" value="1"/>
</dbReference>
<dbReference type="InterPro" id="IPR036921">
    <property type="entry name" value="PurM-like_N_sf"/>
</dbReference>
<comment type="miscellaneous">
    <text evidence="1">Reaction mechanism of ThiL seems to utilize a direct, inline transfer of the gamma-phosphate of ATP to TMP rather than a phosphorylated enzyme intermediate.</text>
</comment>
<feature type="binding site" evidence="1">
    <location>
        <position position="319"/>
    </location>
    <ligand>
        <name>substrate</name>
    </ligand>
</feature>
<sequence length="322" mass="33924">MTIFPAHYSGPTLGEVGEHGTIKAIIEAAPSSRNGDDAAVLSHASPNSRAVATTDMLVEGRHFKVGWSTPEEIGQKSIVQNFADIEAMGARPIAALLAVSAPRHTPVDWVRGVATGIHQRVGEYSAELVGGDLTEGDHLVLSVTAIGSLGGSRPELTLDRARPGQRVVAHGRIGWSAAGLALLERYGREHVPEKFTPLIDAHCAPRLDPGRGVIARATGATAMTDNSDGLIVDLNTIASRSGVGIDLHSADICPAPLIMEAADLLEADPWKWVLSGGEDHTLLATTAGDPPSGFRAIGRVVRGERVTIDGEEPRYGQGWVSF</sequence>
<dbReference type="PIRSF" id="PIRSF005303">
    <property type="entry name" value="Thiam_monoph_kin"/>
    <property type="match status" value="1"/>
</dbReference>
<feature type="binding site" evidence="1">
    <location>
        <position position="55"/>
    </location>
    <ligand>
        <name>Mg(2+)</name>
        <dbReference type="ChEBI" id="CHEBI:18420"/>
        <label>1</label>
    </ligand>
</feature>
<keyword evidence="1 3" id="KW-0808">Transferase</keyword>
<keyword evidence="1" id="KW-0460">Magnesium</keyword>
<gene>
    <name evidence="1" type="primary">thiL</name>
    <name evidence="3" type="ORF">NYP18_09525</name>
</gene>
<dbReference type="EC" id="2.7.4.16" evidence="1"/>
<evidence type="ECO:0000313" key="3">
    <source>
        <dbReference type="EMBL" id="MCS5479896.1"/>
    </source>
</evidence>
<comment type="caution">
    <text evidence="3">The sequence shown here is derived from an EMBL/GenBank/DDBJ whole genome shotgun (WGS) entry which is preliminary data.</text>
</comment>
<feature type="domain" description="PurM-like N-terminal" evidence="2">
    <location>
        <begin position="35"/>
        <end position="148"/>
    </location>
</feature>
<dbReference type="NCBIfam" id="TIGR01379">
    <property type="entry name" value="thiL"/>
    <property type="match status" value="1"/>
</dbReference>
<dbReference type="CDD" id="cd02194">
    <property type="entry name" value="ThiL"/>
    <property type="match status" value="1"/>
</dbReference>
<comment type="pathway">
    <text evidence="1">Cofactor biosynthesis; thiamine diphosphate biosynthesis; thiamine diphosphate from thiamine phosphate: step 1/1.</text>
</comment>
<feature type="binding site" evidence="1">
    <location>
        <position position="227"/>
    </location>
    <ligand>
        <name>ATP</name>
        <dbReference type="ChEBI" id="CHEBI:30616"/>
    </ligand>
</feature>
<name>A0ABT2FXD2_9CORY</name>
<feature type="binding site" evidence="1">
    <location>
        <position position="84"/>
    </location>
    <ligand>
        <name>Mg(2+)</name>
        <dbReference type="ChEBI" id="CHEBI:18420"/>
        <label>3</label>
    </ligand>
</feature>
<keyword evidence="1" id="KW-0784">Thiamine biosynthesis</keyword>
<comment type="catalytic activity">
    <reaction evidence="1">
        <text>thiamine phosphate + ATP = thiamine diphosphate + ADP</text>
        <dbReference type="Rhea" id="RHEA:15913"/>
        <dbReference type="ChEBI" id="CHEBI:30616"/>
        <dbReference type="ChEBI" id="CHEBI:37575"/>
        <dbReference type="ChEBI" id="CHEBI:58937"/>
        <dbReference type="ChEBI" id="CHEBI:456216"/>
        <dbReference type="EC" id="2.7.4.16"/>
    </reaction>
</comment>
<comment type="similarity">
    <text evidence="1">Belongs to the thiamine-monophosphate kinase family.</text>
</comment>
<feature type="binding site" evidence="1">
    <location>
        <position position="62"/>
    </location>
    <ligand>
        <name>substrate</name>
    </ligand>
</feature>
<evidence type="ECO:0000259" key="2">
    <source>
        <dbReference type="Pfam" id="PF00586"/>
    </source>
</evidence>
<dbReference type="EMBL" id="JANWTC010000006">
    <property type="protein sequence ID" value="MCS5479896.1"/>
    <property type="molecule type" value="Genomic_DNA"/>
</dbReference>
<dbReference type="SUPFAM" id="SSF56042">
    <property type="entry name" value="PurM C-terminal domain-like"/>
    <property type="match status" value="1"/>
</dbReference>
<proteinExistence type="inferred from homology"/>
<comment type="function">
    <text evidence="1">Catalyzes the ATP-dependent phosphorylation of thiamine-monophosphate (TMP) to form thiamine-pyrophosphate (TPP), the active form of vitamin B1.</text>
</comment>
<feature type="binding site" evidence="1">
    <location>
        <position position="225"/>
    </location>
    <ligand>
        <name>Mg(2+)</name>
        <dbReference type="ChEBI" id="CHEBI:18420"/>
        <label>3</label>
    </ligand>
</feature>
<dbReference type="RefSeq" id="WP_259427967.1">
    <property type="nucleotide sequence ID" value="NZ_JANWTC010000006.1"/>
</dbReference>
<dbReference type="SUPFAM" id="SSF55326">
    <property type="entry name" value="PurM N-terminal domain-like"/>
    <property type="match status" value="1"/>
</dbReference>
<dbReference type="InterPro" id="IPR006283">
    <property type="entry name" value="ThiL-like"/>
</dbReference>
<dbReference type="Gene3D" id="3.30.1330.10">
    <property type="entry name" value="PurM-like, N-terminal domain"/>
    <property type="match status" value="1"/>
</dbReference>
<protein>
    <recommendedName>
        <fullName evidence="1">Thiamine-monophosphate kinase</fullName>
        <shortName evidence="1">TMP kinase</shortName>
        <shortName evidence="1">Thiamine-phosphate kinase</shortName>
        <ecNumber evidence="1">2.7.4.16</ecNumber>
    </recommendedName>
</protein>
<keyword evidence="1" id="KW-0479">Metal-binding</keyword>
<dbReference type="InterPro" id="IPR036676">
    <property type="entry name" value="PurM-like_C_sf"/>
</dbReference>
<feature type="binding site" evidence="1">
    <location>
        <position position="55"/>
    </location>
    <ligand>
        <name>Mg(2+)</name>
        <dbReference type="ChEBI" id="CHEBI:18420"/>
        <label>2</label>
    </ligand>
</feature>
<dbReference type="GO" id="GO:0009030">
    <property type="term" value="F:thiamine-phosphate kinase activity"/>
    <property type="evidence" value="ECO:0007669"/>
    <property type="project" value="UniProtKB-EC"/>
</dbReference>
<feature type="binding site" evidence="1">
    <location>
        <position position="37"/>
    </location>
    <ligand>
        <name>Mg(2+)</name>
        <dbReference type="ChEBI" id="CHEBI:18420"/>
        <label>4</label>
    </ligand>
</feature>